<accession>A0A165EJS1</accession>
<sequence>MLPAPIRENHARHAPQTAPARHQLVSTLLRRFNQLCNMYAAHLSLTVALQLLIFASRSMTRAPIWTRLDLGLRPLRIVASALVAFPAGILVALVRAPLILLPALPDCLKMTIILPVLIPLVTLGSGVYCVYWLVRKIARALVRRLSAFSSEELRLSAKNAGEEPSFLASVDKALAKDVSLIVDAPGAVTKQKATAPRAMRIEIPPASAYPSPPLTTSSRNSSICFESAGPLTPISLSPSEDPMYTGNSARSHVLQHEIKQLDVEDLAQVEMLVSRLLQDSSDKLTPVPRRAASFAFDSGNGHGRAL</sequence>
<keyword evidence="1" id="KW-0812">Transmembrane</keyword>
<dbReference type="EMBL" id="KV426136">
    <property type="protein sequence ID" value="KZV87100.1"/>
    <property type="molecule type" value="Genomic_DNA"/>
</dbReference>
<feature type="transmembrane region" description="Helical" evidence="1">
    <location>
        <begin position="77"/>
        <end position="100"/>
    </location>
</feature>
<evidence type="ECO:0000313" key="2">
    <source>
        <dbReference type="EMBL" id="KZV87100.1"/>
    </source>
</evidence>
<name>A0A165EJS1_EXIGL</name>
<keyword evidence="1" id="KW-0472">Membrane</keyword>
<evidence type="ECO:0000313" key="3">
    <source>
        <dbReference type="Proteomes" id="UP000077266"/>
    </source>
</evidence>
<dbReference type="OrthoDB" id="10634224at2759"/>
<feature type="transmembrane region" description="Helical" evidence="1">
    <location>
        <begin position="112"/>
        <end position="134"/>
    </location>
</feature>
<keyword evidence="1" id="KW-1133">Transmembrane helix</keyword>
<keyword evidence="3" id="KW-1185">Reference proteome</keyword>
<gene>
    <name evidence="2" type="ORF">EXIGLDRAFT_774015</name>
</gene>
<reference evidence="2 3" key="1">
    <citation type="journal article" date="2016" name="Mol. Biol. Evol.">
        <title>Comparative Genomics of Early-Diverging Mushroom-Forming Fungi Provides Insights into the Origins of Lignocellulose Decay Capabilities.</title>
        <authorList>
            <person name="Nagy L.G."/>
            <person name="Riley R."/>
            <person name="Tritt A."/>
            <person name="Adam C."/>
            <person name="Daum C."/>
            <person name="Floudas D."/>
            <person name="Sun H."/>
            <person name="Yadav J.S."/>
            <person name="Pangilinan J."/>
            <person name="Larsson K.H."/>
            <person name="Matsuura K."/>
            <person name="Barry K."/>
            <person name="Labutti K."/>
            <person name="Kuo R."/>
            <person name="Ohm R.A."/>
            <person name="Bhattacharya S.S."/>
            <person name="Shirouzu T."/>
            <person name="Yoshinaga Y."/>
            <person name="Martin F.M."/>
            <person name="Grigoriev I.V."/>
            <person name="Hibbett D.S."/>
        </authorList>
    </citation>
    <scope>NUCLEOTIDE SEQUENCE [LARGE SCALE GENOMIC DNA]</scope>
    <source>
        <strain evidence="2 3">HHB12029</strain>
    </source>
</reference>
<evidence type="ECO:0000256" key="1">
    <source>
        <dbReference type="SAM" id="Phobius"/>
    </source>
</evidence>
<dbReference type="Proteomes" id="UP000077266">
    <property type="component" value="Unassembled WGS sequence"/>
</dbReference>
<dbReference type="InParanoid" id="A0A165EJS1"/>
<protein>
    <submittedName>
        <fullName evidence="2">Uncharacterized protein</fullName>
    </submittedName>
</protein>
<dbReference type="AlphaFoldDB" id="A0A165EJS1"/>
<proteinExistence type="predicted"/>
<organism evidence="2 3">
    <name type="scientific">Exidia glandulosa HHB12029</name>
    <dbReference type="NCBI Taxonomy" id="1314781"/>
    <lineage>
        <taxon>Eukaryota</taxon>
        <taxon>Fungi</taxon>
        <taxon>Dikarya</taxon>
        <taxon>Basidiomycota</taxon>
        <taxon>Agaricomycotina</taxon>
        <taxon>Agaricomycetes</taxon>
        <taxon>Auriculariales</taxon>
        <taxon>Exidiaceae</taxon>
        <taxon>Exidia</taxon>
    </lineage>
</organism>
<feature type="transmembrane region" description="Helical" evidence="1">
    <location>
        <begin position="38"/>
        <end position="56"/>
    </location>
</feature>